<name>A0A086XVT2_9RHOB</name>
<evidence type="ECO:0000313" key="2">
    <source>
        <dbReference type="Proteomes" id="UP000028824"/>
    </source>
</evidence>
<reference evidence="1 2" key="1">
    <citation type="submission" date="2014-03" db="EMBL/GenBank/DDBJ databases">
        <title>Genome of Paenirhodobacter enshiensis DW2-9.</title>
        <authorList>
            <person name="Wang D."/>
            <person name="Wang G."/>
        </authorList>
    </citation>
    <scope>NUCLEOTIDE SEQUENCE [LARGE SCALE GENOMIC DNA]</scope>
    <source>
        <strain evidence="1 2">DW2-9</strain>
    </source>
</reference>
<dbReference type="RefSeq" id="WP_036637585.1">
    <property type="nucleotide sequence ID" value="NZ_JAYRGJ010000006.1"/>
</dbReference>
<dbReference type="STRING" id="1105367.CG50_02180"/>
<dbReference type="EMBL" id="JFZB01000016">
    <property type="protein sequence ID" value="KFI26132.1"/>
    <property type="molecule type" value="Genomic_DNA"/>
</dbReference>
<dbReference type="Proteomes" id="UP000028824">
    <property type="component" value="Unassembled WGS sequence"/>
</dbReference>
<comment type="caution">
    <text evidence="1">The sequence shown here is derived from an EMBL/GenBank/DDBJ whole genome shotgun (WGS) entry which is preliminary data.</text>
</comment>
<protein>
    <submittedName>
        <fullName evidence="1">Uncharacterized protein</fullName>
    </submittedName>
</protein>
<dbReference type="OrthoDB" id="7772846at2"/>
<gene>
    <name evidence="1" type="ORF">CG50_02180</name>
</gene>
<sequence length="113" mass="12238">MLEVSRLRAGKWEGIWAGPAEPRFEVLHQGKPLAGLEIAAHGEGKWLVSVPVPAGLISDGVQSFVLRANGERVGDFAIVSGAPLEADLRAEIALLRDELELLKSAFRRHCTES</sequence>
<accession>A0A086XVT2</accession>
<dbReference type="eggNOG" id="ENOG5032S9D">
    <property type="taxonomic scope" value="Bacteria"/>
</dbReference>
<dbReference type="AlphaFoldDB" id="A0A086XVT2"/>
<evidence type="ECO:0000313" key="1">
    <source>
        <dbReference type="EMBL" id="KFI26132.1"/>
    </source>
</evidence>
<organism evidence="1 2">
    <name type="scientific">Paenirhodobacter enshiensis</name>
    <dbReference type="NCBI Taxonomy" id="1105367"/>
    <lineage>
        <taxon>Bacteria</taxon>
        <taxon>Pseudomonadati</taxon>
        <taxon>Pseudomonadota</taxon>
        <taxon>Alphaproteobacteria</taxon>
        <taxon>Rhodobacterales</taxon>
        <taxon>Rhodobacter group</taxon>
        <taxon>Paenirhodobacter</taxon>
    </lineage>
</organism>
<keyword evidence="2" id="KW-1185">Reference proteome</keyword>
<proteinExistence type="predicted"/>